<evidence type="ECO:0000313" key="3">
    <source>
        <dbReference type="Proteomes" id="UP000001072"/>
    </source>
</evidence>
<dbReference type="InParanoid" id="F4R965"/>
<dbReference type="KEGG" id="mlr:MELLADRAFT_102725"/>
<sequence length="118" mass="12406">MKQYFVIIFFLALHSGIFAAETKPDKKVATNNSFQKVATLACTNGNVPKGLTGISCKAKDATLSCKGSAIVCSKGEVEILPKGFKPQPGLCGDKPEDKDDIVGCMISLVPATCVNPGK</sequence>
<dbReference type="RefSeq" id="XP_007405807.1">
    <property type="nucleotide sequence ID" value="XM_007405745.1"/>
</dbReference>
<name>F4R965_MELLP</name>
<dbReference type="HOGENOM" id="CLU_2073658_0_0_1"/>
<dbReference type="OrthoDB" id="10429659at2759"/>
<evidence type="ECO:0000256" key="1">
    <source>
        <dbReference type="SAM" id="SignalP"/>
    </source>
</evidence>
<feature type="signal peptide" evidence="1">
    <location>
        <begin position="1"/>
        <end position="19"/>
    </location>
</feature>
<dbReference type="Proteomes" id="UP000001072">
    <property type="component" value="Unassembled WGS sequence"/>
</dbReference>
<gene>
    <name evidence="2" type="ORF">MELLADRAFT_102725</name>
</gene>
<dbReference type="GeneID" id="18921757"/>
<dbReference type="VEuPathDB" id="FungiDB:MELLADRAFT_102725"/>
<dbReference type="EMBL" id="GL883093">
    <property type="protein sequence ID" value="EGG11205.1"/>
    <property type="molecule type" value="Genomic_DNA"/>
</dbReference>
<keyword evidence="1" id="KW-0732">Signal</keyword>
<accession>F4R965</accession>
<evidence type="ECO:0000313" key="2">
    <source>
        <dbReference type="EMBL" id="EGG11205.1"/>
    </source>
</evidence>
<reference evidence="3" key="1">
    <citation type="journal article" date="2011" name="Proc. Natl. Acad. Sci. U.S.A.">
        <title>Obligate biotrophy features unraveled by the genomic analysis of rust fungi.</title>
        <authorList>
            <person name="Duplessis S."/>
            <person name="Cuomo C.A."/>
            <person name="Lin Y.-C."/>
            <person name="Aerts A."/>
            <person name="Tisserant E."/>
            <person name="Veneault-Fourrey C."/>
            <person name="Joly D.L."/>
            <person name="Hacquard S."/>
            <person name="Amselem J."/>
            <person name="Cantarel B.L."/>
            <person name="Chiu R."/>
            <person name="Coutinho P.M."/>
            <person name="Feau N."/>
            <person name="Field M."/>
            <person name="Frey P."/>
            <person name="Gelhaye E."/>
            <person name="Goldberg J."/>
            <person name="Grabherr M.G."/>
            <person name="Kodira C.D."/>
            <person name="Kohler A."/>
            <person name="Kuees U."/>
            <person name="Lindquist E.A."/>
            <person name="Lucas S.M."/>
            <person name="Mago R."/>
            <person name="Mauceli E."/>
            <person name="Morin E."/>
            <person name="Murat C."/>
            <person name="Pangilinan J.L."/>
            <person name="Park R."/>
            <person name="Pearson M."/>
            <person name="Quesneville H."/>
            <person name="Rouhier N."/>
            <person name="Sakthikumar S."/>
            <person name="Salamov A.A."/>
            <person name="Schmutz J."/>
            <person name="Selles B."/>
            <person name="Shapiro H."/>
            <person name="Tanguay P."/>
            <person name="Tuskan G.A."/>
            <person name="Henrissat B."/>
            <person name="Van de Peer Y."/>
            <person name="Rouze P."/>
            <person name="Ellis J.G."/>
            <person name="Dodds P.N."/>
            <person name="Schein J.E."/>
            <person name="Zhong S."/>
            <person name="Hamelin R.C."/>
            <person name="Grigoriev I.V."/>
            <person name="Szabo L.J."/>
            <person name="Martin F."/>
        </authorList>
    </citation>
    <scope>NUCLEOTIDE SEQUENCE [LARGE SCALE GENOMIC DNA]</scope>
    <source>
        <strain evidence="3">98AG31 / pathotype 3-4-7</strain>
    </source>
</reference>
<organism evidence="3">
    <name type="scientific">Melampsora larici-populina (strain 98AG31 / pathotype 3-4-7)</name>
    <name type="common">Poplar leaf rust fungus</name>
    <dbReference type="NCBI Taxonomy" id="747676"/>
    <lineage>
        <taxon>Eukaryota</taxon>
        <taxon>Fungi</taxon>
        <taxon>Dikarya</taxon>
        <taxon>Basidiomycota</taxon>
        <taxon>Pucciniomycotina</taxon>
        <taxon>Pucciniomycetes</taxon>
        <taxon>Pucciniales</taxon>
        <taxon>Melampsoraceae</taxon>
        <taxon>Melampsora</taxon>
    </lineage>
</organism>
<proteinExistence type="predicted"/>
<keyword evidence="3" id="KW-1185">Reference proteome</keyword>
<feature type="chain" id="PRO_5003317405" evidence="1">
    <location>
        <begin position="20"/>
        <end position="118"/>
    </location>
</feature>
<dbReference type="AlphaFoldDB" id="F4R965"/>
<protein>
    <submittedName>
        <fullName evidence="2">Secreted protein</fullName>
    </submittedName>
</protein>